<dbReference type="PROSITE" id="PS52009">
    <property type="entry name" value="GH84"/>
    <property type="match status" value="1"/>
</dbReference>
<dbReference type="PANTHER" id="PTHR13170">
    <property type="entry name" value="O-GLCNACASE"/>
    <property type="match status" value="1"/>
</dbReference>
<accession>A0A6J6TSK3</accession>
<dbReference type="SUPFAM" id="SSF51445">
    <property type="entry name" value="(Trans)glycosidases"/>
    <property type="match status" value="1"/>
</dbReference>
<dbReference type="AlphaFoldDB" id="A0A6J6TSK3"/>
<sequence length="540" mass="60466">MISIANASPLITSINEAFWAHEECDDLRIEITLENSSSVKPEGFSLTASRLGTAITATIGVQVDHAYRYALNALATWIKSGQTAISSNEAPDFAVRGVVEGFYGKPWSHEQRLRALKHCGDYNMNTYFLAPKDIPWQRFNWRSPFDAAFLATTEELIQQGHKNAMELAVCVSPGLSVKYSDDGDVDAVVNRYRQLFDLGARHFGLLWDDIAWELQYEEDIAHYVSTAAAHADFTNRVWAKLVALDPHVVLTMCPMHYSGRGNEPYLQELGRQLHARVNIMWTGRSIISEYLDISDAVIFERTTLRPALYWDNFPVNDGGLQKNLYIGPVRGREVGLQKYSSGLVSNPMLQFEMSQIPLFTIGHYLWNTAAYDPDQSWENALVYLIPNEGDRIALRKFLRTSMGTAVGGDPAPDLRQVFRKGVTQWRQGNLIEAGDIFIAAGNEIIANHAYLLEKEFSKPLMISEITKWLEKYLIGGEVLVGLGQVLKVCTFNSDKGCITGTPADQSALEALNERLLEHRKNLFGDQIEGPINELIAELGS</sequence>
<proteinExistence type="predicted"/>
<evidence type="ECO:0000256" key="1">
    <source>
        <dbReference type="ARBA" id="ARBA00022801"/>
    </source>
</evidence>
<keyword evidence="2" id="KW-0326">Glycosidase</keyword>
<dbReference type="GO" id="GO:1901135">
    <property type="term" value="P:carbohydrate derivative metabolic process"/>
    <property type="evidence" value="ECO:0007669"/>
    <property type="project" value="UniProtKB-ARBA"/>
</dbReference>
<feature type="domain" description="GH84" evidence="3">
    <location>
        <begin position="94"/>
        <end position="369"/>
    </location>
</feature>
<dbReference type="InterPro" id="IPR017853">
    <property type="entry name" value="GH"/>
</dbReference>
<dbReference type="Gene3D" id="3.20.20.80">
    <property type="entry name" value="Glycosidases"/>
    <property type="match status" value="1"/>
</dbReference>
<organism evidence="4">
    <name type="scientific">freshwater metagenome</name>
    <dbReference type="NCBI Taxonomy" id="449393"/>
    <lineage>
        <taxon>unclassified sequences</taxon>
        <taxon>metagenomes</taxon>
        <taxon>ecological metagenomes</taxon>
    </lineage>
</organism>
<reference evidence="4" key="1">
    <citation type="submission" date="2020-05" db="EMBL/GenBank/DDBJ databases">
        <authorList>
            <person name="Chiriac C."/>
            <person name="Salcher M."/>
            <person name="Ghai R."/>
            <person name="Kavagutti S V."/>
        </authorList>
    </citation>
    <scope>NUCLEOTIDE SEQUENCE</scope>
</reference>
<dbReference type="Pfam" id="PF07555">
    <property type="entry name" value="NAGidase"/>
    <property type="match status" value="1"/>
</dbReference>
<dbReference type="InterPro" id="IPR011496">
    <property type="entry name" value="O-GlcNAcase_cat"/>
</dbReference>
<dbReference type="InterPro" id="IPR051822">
    <property type="entry name" value="Glycosyl_Hydrolase_84"/>
</dbReference>
<evidence type="ECO:0000313" key="5">
    <source>
        <dbReference type="EMBL" id="CAB5054951.1"/>
    </source>
</evidence>
<evidence type="ECO:0000256" key="2">
    <source>
        <dbReference type="ARBA" id="ARBA00023295"/>
    </source>
</evidence>
<keyword evidence="1" id="KW-0378">Hydrolase</keyword>
<dbReference type="PANTHER" id="PTHR13170:SF16">
    <property type="entry name" value="PROTEIN O-GLCNACASE"/>
    <property type="match status" value="1"/>
</dbReference>
<name>A0A6J6TSK3_9ZZZZ</name>
<dbReference type="EMBL" id="CAEZZF010000031">
    <property type="protein sequence ID" value="CAB4749895.1"/>
    <property type="molecule type" value="Genomic_DNA"/>
</dbReference>
<gene>
    <name evidence="4" type="ORF">UFOPK2837_00533</name>
    <name evidence="5" type="ORF">UFOPK4319_00370</name>
</gene>
<evidence type="ECO:0000313" key="4">
    <source>
        <dbReference type="EMBL" id="CAB4749895.1"/>
    </source>
</evidence>
<evidence type="ECO:0000259" key="3">
    <source>
        <dbReference type="PROSITE" id="PS52009"/>
    </source>
</evidence>
<dbReference type="GO" id="GO:0015929">
    <property type="term" value="F:hexosaminidase activity"/>
    <property type="evidence" value="ECO:0007669"/>
    <property type="project" value="UniProtKB-ARBA"/>
</dbReference>
<dbReference type="EMBL" id="CAFBQN010000014">
    <property type="protein sequence ID" value="CAB5054951.1"/>
    <property type="molecule type" value="Genomic_DNA"/>
</dbReference>
<protein>
    <submittedName>
        <fullName evidence="4">Unannotated protein</fullName>
    </submittedName>
</protein>